<gene>
    <name evidence="3" type="ORF">METZ01_LOCUS43267</name>
</gene>
<dbReference type="NCBIfam" id="NF001159">
    <property type="entry name" value="PRK00150.1-3"/>
    <property type="match status" value="1"/>
</dbReference>
<dbReference type="PANTHER" id="PTHR10458">
    <property type="entry name" value="PEPTIDE DEFORMYLASE"/>
    <property type="match status" value="1"/>
</dbReference>
<dbReference type="AlphaFoldDB" id="A0A381RN92"/>
<dbReference type="HAMAP" id="MF_00163">
    <property type="entry name" value="Pep_deformylase"/>
    <property type="match status" value="1"/>
</dbReference>
<feature type="non-terminal residue" evidence="3">
    <location>
        <position position="1"/>
    </location>
</feature>
<dbReference type="PRINTS" id="PR01576">
    <property type="entry name" value="PDEFORMYLASE"/>
</dbReference>
<evidence type="ECO:0008006" key="4">
    <source>
        <dbReference type="Google" id="ProtNLM"/>
    </source>
</evidence>
<sequence>VIGDPVLRRPATDVTDVDAAFVRLTDDMFTTMYEALGIGLAAPQVGVQKRFFVYDHGDGAGVILNPRIMESDGEWAYEEGCLSVPGLFWEIVRPKRIHLVGRDLDGNEVSIEADEVEARLFQHEIDHLDGILLIDHLDDDQRREARRTLREMTMSRLATSPAGGPSDGGLRLP</sequence>
<dbReference type="SUPFAM" id="SSF56420">
    <property type="entry name" value="Peptide deformylase"/>
    <property type="match status" value="1"/>
</dbReference>
<dbReference type="NCBIfam" id="TIGR00079">
    <property type="entry name" value="pept_deformyl"/>
    <property type="match status" value="1"/>
</dbReference>
<dbReference type="Pfam" id="PF01327">
    <property type="entry name" value="Pep_deformylase"/>
    <property type="match status" value="1"/>
</dbReference>
<dbReference type="CDD" id="cd00487">
    <property type="entry name" value="Pep_deformylase"/>
    <property type="match status" value="1"/>
</dbReference>
<evidence type="ECO:0000256" key="2">
    <source>
        <dbReference type="SAM" id="MobiDB-lite"/>
    </source>
</evidence>
<reference evidence="3" key="1">
    <citation type="submission" date="2018-05" db="EMBL/GenBank/DDBJ databases">
        <authorList>
            <person name="Lanie J.A."/>
            <person name="Ng W.-L."/>
            <person name="Kazmierczak K.M."/>
            <person name="Andrzejewski T.M."/>
            <person name="Davidsen T.M."/>
            <person name="Wayne K.J."/>
            <person name="Tettelin H."/>
            <person name="Glass J.I."/>
            <person name="Rusch D."/>
            <person name="Podicherti R."/>
            <person name="Tsui H.-C.T."/>
            <person name="Winkler M.E."/>
        </authorList>
    </citation>
    <scope>NUCLEOTIDE SEQUENCE</scope>
</reference>
<accession>A0A381RN92</accession>
<proteinExistence type="inferred from homology"/>
<dbReference type="GO" id="GO:0042586">
    <property type="term" value="F:peptide deformylase activity"/>
    <property type="evidence" value="ECO:0007669"/>
    <property type="project" value="InterPro"/>
</dbReference>
<name>A0A381RN92_9ZZZZ</name>
<evidence type="ECO:0000313" key="3">
    <source>
        <dbReference type="EMBL" id="SUZ90413.1"/>
    </source>
</evidence>
<dbReference type="InterPro" id="IPR023635">
    <property type="entry name" value="Peptide_deformylase"/>
</dbReference>
<dbReference type="EMBL" id="UINC01001892">
    <property type="protein sequence ID" value="SUZ90413.1"/>
    <property type="molecule type" value="Genomic_DNA"/>
</dbReference>
<comment type="similarity">
    <text evidence="1">Belongs to the polypeptide deformylase family.</text>
</comment>
<evidence type="ECO:0000256" key="1">
    <source>
        <dbReference type="ARBA" id="ARBA00010759"/>
    </source>
</evidence>
<dbReference type="Gene3D" id="3.90.45.10">
    <property type="entry name" value="Peptide deformylase"/>
    <property type="match status" value="1"/>
</dbReference>
<dbReference type="PIRSF" id="PIRSF004749">
    <property type="entry name" value="Pep_def"/>
    <property type="match status" value="1"/>
</dbReference>
<protein>
    <recommendedName>
        <fullName evidence="4">Peptide deformylase</fullName>
    </recommendedName>
</protein>
<dbReference type="PANTHER" id="PTHR10458:SF22">
    <property type="entry name" value="PEPTIDE DEFORMYLASE"/>
    <property type="match status" value="1"/>
</dbReference>
<feature type="region of interest" description="Disordered" evidence="2">
    <location>
        <begin position="152"/>
        <end position="173"/>
    </location>
</feature>
<organism evidence="3">
    <name type="scientific">marine metagenome</name>
    <dbReference type="NCBI Taxonomy" id="408172"/>
    <lineage>
        <taxon>unclassified sequences</taxon>
        <taxon>metagenomes</taxon>
        <taxon>ecological metagenomes</taxon>
    </lineage>
</organism>
<dbReference type="InterPro" id="IPR036821">
    <property type="entry name" value="Peptide_deformylase_sf"/>
</dbReference>